<dbReference type="Proteomes" id="UP000828390">
    <property type="component" value="Unassembled WGS sequence"/>
</dbReference>
<organism evidence="2 3">
    <name type="scientific">Dreissena polymorpha</name>
    <name type="common">Zebra mussel</name>
    <name type="synonym">Mytilus polymorpha</name>
    <dbReference type="NCBI Taxonomy" id="45954"/>
    <lineage>
        <taxon>Eukaryota</taxon>
        <taxon>Metazoa</taxon>
        <taxon>Spiralia</taxon>
        <taxon>Lophotrochozoa</taxon>
        <taxon>Mollusca</taxon>
        <taxon>Bivalvia</taxon>
        <taxon>Autobranchia</taxon>
        <taxon>Heteroconchia</taxon>
        <taxon>Euheterodonta</taxon>
        <taxon>Imparidentia</taxon>
        <taxon>Neoheterodontei</taxon>
        <taxon>Myida</taxon>
        <taxon>Dreissenoidea</taxon>
        <taxon>Dreissenidae</taxon>
        <taxon>Dreissena</taxon>
    </lineage>
</organism>
<sequence>MSVRLRCSWPGSGREGRLRETRGPSSPAVTPLRECTLEPRQPHMWSRDGRIGRWWASATHQSPASWCPSTSLRHC</sequence>
<evidence type="ECO:0000313" key="2">
    <source>
        <dbReference type="EMBL" id="KAH3835795.1"/>
    </source>
</evidence>
<accession>A0A9D4KA60</accession>
<keyword evidence="3" id="KW-1185">Reference proteome</keyword>
<evidence type="ECO:0000256" key="1">
    <source>
        <dbReference type="SAM" id="MobiDB-lite"/>
    </source>
</evidence>
<gene>
    <name evidence="2" type="ORF">DPMN_109159</name>
</gene>
<comment type="caution">
    <text evidence="2">The sequence shown here is derived from an EMBL/GenBank/DDBJ whole genome shotgun (WGS) entry which is preliminary data.</text>
</comment>
<reference evidence="2" key="1">
    <citation type="journal article" date="2019" name="bioRxiv">
        <title>The Genome of the Zebra Mussel, Dreissena polymorpha: A Resource for Invasive Species Research.</title>
        <authorList>
            <person name="McCartney M.A."/>
            <person name="Auch B."/>
            <person name="Kono T."/>
            <person name="Mallez S."/>
            <person name="Zhang Y."/>
            <person name="Obille A."/>
            <person name="Becker A."/>
            <person name="Abrahante J.E."/>
            <person name="Garbe J."/>
            <person name="Badalamenti J.P."/>
            <person name="Herman A."/>
            <person name="Mangelson H."/>
            <person name="Liachko I."/>
            <person name="Sullivan S."/>
            <person name="Sone E.D."/>
            <person name="Koren S."/>
            <person name="Silverstein K.A.T."/>
            <person name="Beckman K.B."/>
            <person name="Gohl D.M."/>
        </authorList>
    </citation>
    <scope>NUCLEOTIDE SEQUENCE</scope>
    <source>
        <strain evidence="2">Duluth1</strain>
        <tissue evidence="2">Whole animal</tissue>
    </source>
</reference>
<protein>
    <submittedName>
        <fullName evidence="2">Uncharacterized protein</fullName>
    </submittedName>
</protein>
<reference evidence="2" key="2">
    <citation type="submission" date="2020-11" db="EMBL/GenBank/DDBJ databases">
        <authorList>
            <person name="McCartney M.A."/>
            <person name="Auch B."/>
            <person name="Kono T."/>
            <person name="Mallez S."/>
            <person name="Becker A."/>
            <person name="Gohl D.M."/>
            <person name="Silverstein K.A.T."/>
            <person name="Koren S."/>
            <person name="Bechman K.B."/>
            <person name="Herman A."/>
            <person name="Abrahante J.E."/>
            <person name="Garbe J."/>
        </authorList>
    </citation>
    <scope>NUCLEOTIDE SEQUENCE</scope>
    <source>
        <strain evidence="2">Duluth1</strain>
        <tissue evidence="2">Whole animal</tissue>
    </source>
</reference>
<proteinExistence type="predicted"/>
<dbReference type="EMBL" id="JAIWYP010000004">
    <property type="protein sequence ID" value="KAH3835795.1"/>
    <property type="molecule type" value="Genomic_DNA"/>
</dbReference>
<name>A0A9D4KA60_DREPO</name>
<feature type="region of interest" description="Disordered" evidence="1">
    <location>
        <begin position="1"/>
        <end position="31"/>
    </location>
</feature>
<dbReference type="AlphaFoldDB" id="A0A9D4KA60"/>
<evidence type="ECO:0000313" key="3">
    <source>
        <dbReference type="Proteomes" id="UP000828390"/>
    </source>
</evidence>